<dbReference type="AlphaFoldDB" id="A0A8H5SSS0"/>
<evidence type="ECO:0000313" key="4">
    <source>
        <dbReference type="Proteomes" id="UP000572754"/>
    </source>
</evidence>
<evidence type="ECO:0000256" key="2">
    <source>
        <dbReference type="SAM" id="MobiDB-lite"/>
    </source>
</evidence>
<name>A0A8H5SSS0_FUSCI</name>
<keyword evidence="4" id="KW-1185">Reference proteome</keyword>
<reference evidence="3 4" key="2">
    <citation type="submission" date="2020-05" db="EMBL/GenBank/DDBJ databases">
        <title>Identification and distribution of gene clusters putatively required for synthesis of sphingolipid metabolism inhibitors in phylogenetically diverse species of the filamentous fungus Fusarium.</title>
        <authorList>
            <person name="Kim H.-S."/>
            <person name="Busman M."/>
            <person name="Brown D.W."/>
            <person name="Divon H."/>
            <person name="Uhlig S."/>
            <person name="Proctor R.H."/>
        </authorList>
    </citation>
    <scope>NUCLEOTIDE SEQUENCE [LARGE SCALE GENOMIC DNA]</scope>
    <source>
        <strain evidence="3 4">NRRL 25331</strain>
    </source>
</reference>
<reference evidence="4" key="1">
    <citation type="journal article" date="2020" name="BMC Genomics">
        <title>Correction to: Identification and distribution of gene clusters required for synthesis of sphingolipid metabolism inhibitors in diverse species of the filamentous fungus Fusarium.</title>
        <authorList>
            <person name="Kim H.S."/>
            <person name="Lohmar J.M."/>
            <person name="Busman M."/>
            <person name="Brown D.W."/>
            <person name="Naumann T.A."/>
            <person name="Divon H.H."/>
            <person name="Lysoe E."/>
            <person name="Uhlig S."/>
            <person name="Proctor R.H."/>
        </authorList>
    </citation>
    <scope>NUCLEOTIDE SEQUENCE [LARGE SCALE GENOMIC DNA]</scope>
    <source>
        <strain evidence="4">NRRL 25331</strain>
    </source>
</reference>
<feature type="region of interest" description="Disordered" evidence="2">
    <location>
        <begin position="550"/>
        <end position="592"/>
    </location>
</feature>
<gene>
    <name evidence="3" type="ORF">FCIRC_13676</name>
</gene>
<accession>A0A8H5SSS0</accession>
<proteinExistence type="predicted"/>
<comment type="caution">
    <text evidence="3">The sequence shown here is derived from an EMBL/GenBank/DDBJ whole genome shotgun (WGS) entry which is preliminary data.</text>
</comment>
<sequence length="691" mass="77096">MKEVLSITKSYLQLLWFSAEARVDAMSRLQHHRRVARRKEFMRTSQPKLGGAFSVDLVVGNTTVAHRRQGLETLKTDFQRYVQAIQSSTRVYHQCGRVSLSTFPRLSEKALHLLYTAKEPSQSFSAIFGDYFVAGYLLGAGNVSMISGAGASEAHSKKLNIDVEVHLDFISRQDKIHEESLQSAQVAAGTLPIYDSLTDQHIEQPISDIDKALAVWEENKARAETLQQRAAIELSKMHLIADESTIPHTRCDELCGSGLVLELLLFPWTGLRDYTSAVLAPRGFPDSRLEMWRKFDFLNTSKVKESDISFLFSVKVVNQVLYDYTLTEIVPIGIGDDEPAALDAQTFTDIYGDSFISGFQEGGTFTAVISVKAKSEKKKRDIKAKADVFFTKPKSEEGRKASGKGKNSFDLNLTFDNLNDSFLRENETTISVSYTGGGQKLKTPLVAETPMRTHAILTKYISLRSYHTRFGGMSPPNFEVAAVYCMLLQEAYLDYKTVAKDLQVLAFDVTSGKADLITSSEYRQKVDEAKKEKARLVAEKKKKVDDINKVLPIGEPGSKPGSDTRDIKQSEKAEGTDLGETISKPSSGPNHWQQINITKEYKSTLQGLEDARSMVRTFLVRIVQEINILSKSPNLALENNRVQPHMSPFLFKELLPVGQPAATDEEQGRELDNVTDRIGQVRALKDNNAAI</sequence>
<evidence type="ECO:0000256" key="1">
    <source>
        <dbReference type="SAM" id="Coils"/>
    </source>
</evidence>
<protein>
    <submittedName>
        <fullName evidence="3">Uncharacterized protein</fullName>
    </submittedName>
</protein>
<keyword evidence="1" id="KW-0175">Coiled coil</keyword>
<feature type="compositionally biased region" description="Polar residues" evidence="2">
    <location>
        <begin position="583"/>
        <end position="592"/>
    </location>
</feature>
<dbReference type="EMBL" id="JAAQPE010000756">
    <property type="protein sequence ID" value="KAF5656400.1"/>
    <property type="molecule type" value="Genomic_DNA"/>
</dbReference>
<evidence type="ECO:0000313" key="3">
    <source>
        <dbReference type="EMBL" id="KAF5656400.1"/>
    </source>
</evidence>
<feature type="compositionally biased region" description="Basic and acidic residues" evidence="2">
    <location>
        <begin position="562"/>
        <end position="575"/>
    </location>
</feature>
<feature type="coiled-coil region" evidence="1">
    <location>
        <begin position="519"/>
        <end position="546"/>
    </location>
</feature>
<organism evidence="3 4">
    <name type="scientific">Fusarium circinatum</name>
    <name type="common">Pitch canker fungus</name>
    <name type="synonym">Gibberella circinata</name>
    <dbReference type="NCBI Taxonomy" id="48490"/>
    <lineage>
        <taxon>Eukaryota</taxon>
        <taxon>Fungi</taxon>
        <taxon>Dikarya</taxon>
        <taxon>Ascomycota</taxon>
        <taxon>Pezizomycotina</taxon>
        <taxon>Sordariomycetes</taxon>
        <taxon>Hypocreomycetidae</taxon>
        <taxon>Hypocreales</taxon>
        <taxon>Nectriaceae</taxon>
        <taxon>Fusarium</taxon>
        <taxon>Fusarium fujikuroi species complex</taxon>
    </lineage>
</organism>
<dbReference type="Proteomes" id="UP000572754">
    <property type="component" value="Unassembled WGS sequence"/>
</dbReference>